<reference key="2">
    <citation type="submission" date="2011-05" db="EMBL/GenBank/DDBJ databases">
        <title>Complete genome sequence of the aerobic marine methanotroph Methylomonas methanica MC09.</title>
        <authorList>
            <person name="Boden R."/>
            <person name="Cunliffe M."/>
            <person name="Scanlan J."/>
            <person name="Moussard H."/>
            <person name="Kits K.D."/>
            <person name="Klotz M."/>
            <person name="Jetten M."/>
            <person name="Vuilleumier S."/>
            <person name="Han J."/>
            <person name="Peters L."/>
            <person name="Mikhailova N."/>
            <person name="Teshima H."/>
            <person name="Tapia R."/>
            <person name="Kyrpides N."/>
            <person name="Ivanova N."/>
            <person name="Pagani I."/>
            <person name="Cheng J.-F."/>
            <person name="Goodwin L."/>
            <person name="Han C."/>
            <person name="Hauser L."/>
            <person name="Land M."/>
            <person name="Lapidus A."/>
            <person name="Lucas S."/>
            <person name="Pitluck S."/>
            <person name="Woyke T."/>
            <person name="Stein L.Y."/>
            <person name="Murrell C."/>
        </authorList>
    </citation>
    <scope>NUCLEOTIDE SEQUENCE</scope>
    <source>
        <strain>MC09</strain>
    </source>
</reference>
<reference evidence="10 11" key="1">
    <citation type="journal article" date="2011" name="J. Bacteriol.">
        <title>Complete Genome Sequence of the Aerobic Marine Methanotroph Methylomonas methanica MC09.</title>
        <authorList>
            <person name="Boden R."/>
            <person name="Cunliffe M."/>
            <person name="Scanlan J."/>
            <person name="Moussard H."/>
            <person name="Kits K.D."/>
            <person name="Klotz M.G."/>
            <person name="Jetten M.S."/>
            <person name="Vuilleumier S."/>
            <person name="Han J."/>
            <person name="Peters L."/>
            <person name="Mikhailova N."/>
            <person name="Teshima H."/>
            <person name="Tapia R."/>
            <person name="Kyrpides N."/>
            <person name="Ivanova N."/>
            <person name="Pagani I."/>
            <person name="Cheng J.F."/>
            <person name="Goodwin L."/>
            <person name="Han C."/>
            <person name="Hauser L."/>
            <person name="Land M.L."/>
            <person name="Lapidus A."/>
            <person name="Lucas S."/>
            <person name="Pitluck S."/>
            <person name="Woyke T."/>
            <person name="Stein L."/>
            <person name="Murrell J.C."/>
        </authorList>
    </citation>
    <scope>NUCLEOTIDE SEQUENCE [LARGE SCALE GENOMIC DNA]</scope>
    <source>
        <strain evidence="10 11">MC09</strain>
    </source>
</reference>
<evidence type="ECO:0000256" key="6">
    <source>
        <dbReference type="ARBA" id="ARBA00022989"/>
    </source>
</evidence>
<dbReference type="GO" id="GO:0016763">
    <property type="term" value="F:pentosyltransferase activity"/>
    <property type="evidence" value="ECO:0007669"/>
    <property type="project" value="TreeGrafter"/>
</dbReference>
<dbReference type="EMBL" id="CP002738">
    <property type="protein sequence ID" value="AEG02064.1"/>
    <property type="molecule type" value="Genomic_DNA"/>
</dbReference>
<dbReference type="GO" id="GO:0009103">
    <property type="term" value="P:lipopolysaccharide biosynthetic process"/>
    <property type="evidence" value="ECO:0007669"/>
    <property type="project" value="TreeGrafter"/>
</dbReference>
<evidence type="ECO:0000256" key="2">
    <source>
        <dbReference type="ARBA" id="ARBA00022475"/>
    </source>
</evidence>
<dbReference type="InterPro" id="IPR038731">
    <property type="entry name" value="RgtA/B/C-like"/>
</dbReference>
<dbReference type="STRING" id="857087.Metme_3706"/>
<feature type="transmembrane region" description="Helical" evidence="8">
    <location>
        <begin position="315"/>
        <end position="333"/>
    </location>
</feature>
<dbReference type="RefSeq" id="WP_013820282.1">
    <property type="nucleotide sequence ID" value="NC_015572.1"/>
</dbReference>
<feature type="transmembrane region" description="Helical" evidence="8">
    <location>
        <begin position="206"/>
        <end position="225"/>
    </location>
</feature>
<evidence type="ECO:0000313" key="11">
    <source>
        <dbReference type="Proteomes" id="UP000008888"/>
    </source>
</evidence>
<dbReference type="Pfam" id="PF13231">
    <property type="entry name" value="PMT_2"/>
    <property type="match status" value="1"/>
</dbReference>
<dbReference type="Proteomes" id="UP000008888">
    <property type="component" value="Chromosome"/>
</dbReference>
<dbReference type="AlphaFoldDB" id="F9ZW93"/>
<dbReference type="GO" id="GO:0005886">
    <property type="term" value="C:plasma membrane"/>
    <property type="evidence" value="ECO:0007669"/>
    <property type="project" value="UniProtKB-SubCell"/>
</dbReference>
<protein>
    <submittedName>
        <fullName evidence="10">Putative glycosyltransferase</fullName>
    </submittedName>
</protein>
<name>F9ZW93_METMM</name>
<keyword evidence="2" id="KW-1003">Cell membrane</keyword>
<feature type="domain" description="Glycosyltransferase RgtA/B/C/D-like" evidence="9">
    <location>
        <begin position="60"/>
        <end position="223"/>
    </location>
</feature>
<feature type="transmembrane region" description="Helical" evidence="8">
    <location>
        <begin position="260"/>
        <end position="279"/>
    </location>
</feature>
<evidence type="ECO:0000256" key="3">
    <source>
        <dbReference type="ARBA" id="ARBA00022676"/>
    </source>
</evidence>
<feature type="transmembrane region" description="Helical" evidence="8">
    <location>
        <begin position="406"/>
        <end position="427"/>
    </location>
</feature>
<keyword evidence="6 8" id="KW-1133">Transmembrane helix</keyword>
<reference evidence="11" key="3">
    <citation type="submission" date="2011-05" db="EMBL/GenBank/DDBJ databases">
        <title>Complete sequence of Methylomonas methanica MC09.</title>
        <authorList>
            <consortium name="US DOE Joint Genome Institute"/>
            <person name="Lucas S."/>
            <person name="Han J."/>
            <person name="Lapidus A."/>
            <person name="Cheng J.-F."/>
            <person name="Goodwin L."/>
            <person name="Pitluck S."/>
            <person name="Peters L."/>
            <person name="Mikhailova N."/>
            <person name="Teshima H."/>
            <person name="Han C."/>
            <person name="Tapia R."/>
            <person name="Land M."/>
            <person name="Hauser L."/>
            <person name="Kyrpides N."/>
            <person name="Ivanova N."/>
            <person name="Pagani I."/>
            <person name="Stein L."/>
            <person name="Woyke T."/>
        </authorList>
    </citation>
    <scope>NUCLEOTIDE SEQUENCE [LARGE SCALE GENOMIC DNA]</scope>
    <source>
        <strain evidence="11">MC09</strain>
    </source>
</reference>
<keyword evidence="7 8" id="KW-0472">Membrane</keyword>
<evidence type="ECO:0000259" key="9">
    <source>
        <dbReference type="Pfam" id="PF13231"/>
    </source>
</evidence>
<gene>
    <name evidence="10" type="ordered locus">Metme_3706</name>
</gene>
<dbReference type="HOGENOM" id="CLU_504099_0_0_6"/>
<feature type="transmembrane region" description="Helical" evidence="8">
    <location>
        <begin position="291"/>
        <end position="309"/>
    </location>
</feature>
<proteinExistence type="predicted"/>
<dbReference type="GO" id="GO:0010041">
    <property type="term" value="P:response to iron(III) ion"/>
    <property type="evidence" value="ECO:0007669"/>
    <property type="project" value="TreeGrafter"/>
</dbReference>
<keyword evidence="5 8" id="KW-0812">Transmembrane</keyword>
<feature type="transmembrane region" description="Helical" evidence="8">
    <location>
        <begin position="118"/>
        <end position="151"/>
    </location>
</feature>
<accession>F9ZW93</accession>
<evidence type="ECO:0000256" key="7">
    <source>
        <dbReference type="ARBA" id="ARBA00023136"/>
    </source>
</evidence>
<feature type="transmembrane region" description="Helical" evidence="8">
    <location>
        <begin position="340"/>
        <end position="360"/>
    </location>
</feature>
<evidence type="ECO:0000256" key="5">
    <source>
        <dbReference type="ARBA" id="ARBA00022692"/>
    </source>
</evidence>
<dbReference type="PANTHER" id="PTHR33908:SF3">
    <property type="entry name" value="UNDECAPRENYL PHOSPHATE-ALPHA-4-AMINO-4-DEOXY-L-ARABINOSE ARABINOSYL TRANSFERASE"/>
    <property type="match status" value="1"/>
</dbReference>
<dbReference type="InterPro" id="IPR050297">
    <property type="entry name" value="LipidA_mod_glycosyltrf_83"/>
</dbReference>
<evidence type="ECO:0000256" key="1">
    <source>
        <dbReference type="ARBA" id="ARBA00004651"/>
    </source>
</evidence>
<organism evidence="10 11">
    <name type="scientific">Methylomonas methanica (strain DSM 25384 / MC09)</name>
    <dbReference type="NCBI Taxonomy" id="857087"/>
    <lineage>
        <taxon>Bacteria</taxon>
        <taxon>Pseudomonadati</taxon>
        <taxon>Pseudomonadota</taxon>
        <taxon>Gammaproteobacteria</taxon>
        <taxon>Methylococcales</taxon>
        <taxon>Methylococcaceae</taxon>
        <taxon>Methylomonas</taxon>
    </lineage>
</organism>
<sequence length="525" mass="59736">MPKDFVYRWGIFPLWLLLTTTVFFRTPIPIDETRYLSVAWEMWLRGDFLVPYLNGHTYSHKPPLLFWLFESGWAIFGINEWWPRLVGPLCALLNLLLTRRLALKLWPDRPQIALQAPWILLATLLWTLFASATMFDTLLTCCVLLGMLGLIEAIRGNSLKGWSFFGLAIGLGILTKGPVIFLHLLPTTLCVFIWAKPDYSFSKSWFGYLGLALLAGSAMALVWALPAAAAGGEAYANAILWHQTADRTVGTKIHARSFPWYLYFLPLLTFPWITWPRLWQSLRLTRIAEESALRFCLTWLIASLLLFSFLPSKQLHYLLPLLPAFALICARLLDQPQRQYGLFTELLPAILIGLIGLFLILLPQVPGLAKLNWVKQVEPYWGLSVTAIAVILAAFVIYARRLSVAALSSAVVVSIFIGFIFFFQYVGLQYNLRPAAMLLKQFNDNRIATAFAGDYQGQLHFLGRLTQPLETIEREQATEWAKTHPDGYLIFLEKTKPAHAYYIQPHREYWLFFKTAADALSSGPT</sequence>
<evidence type="ECO:0000313" key="10">
    <source>
        <dbReference type="EMBL" id="AEG02064.1"/>
    </source>
</evidence>
<evidence type="ECO:0000256" key="8">
    <source>
        <dbReference type="SAM" id="Phobius"/>
    </source>
</evidence>
<dbReference type="PANTHER" id="PTHR33908">
    <property type="entry name" value="MANNOSYLTRANSFERASE YKCB-RELATED"/>
    <property type="match status" value="1"/>
</dbReference>
<dbReference type="KEGG" id="mmt:Metme_3706"/>
<dbReference type="eggNOG" id="COG1807">
    <property type="taxonomic scope" value="Bacteria"/>
</dbReference>
<dbReference type="OrthoDB" id="9775035at2"/>
<feature type="transmembrane region" description="Helical" evidence="8">
    <location>
        <begin position="6"/>
        <end position="24"/>
    </location>
</feature>
<keyword evidence="3" id="KW-0328">Glycosyltransferase</keyword>
<keyword evidence="11" id="KW-1185">Reference proteome</keyword>
<comment type="subcellular location">
    <subcellularLocation>
        <location evidence="1">Cell membrane</location>
        <topology evidence="1">Multi-pass membrane protein</topology>
    </subcellularLocation>
</comment>
<feature type="transmembrane region" description="Helical" evidence="8">
    <location>
        <begin position="163"/>
        <end position="194"/>
    </location>
</feature>
<keyword evidence="4 10" id="KW-0808">Transferase</keyword>
<evidence type="ECO:0000256" key="4">
    <source>
        <dbReference type="ARBA" id="ARBA00022679"/>
    </source>
</evidence>
<feature type="transmembrane region" description="Helical" evidence="8">
    <location>
        <begin position="380"/>
        <end position="399"/>
    </location>
</feature>